<dbReference type="Gene3D" id="3.90.550.10">
    <property type="entry name" value="Spore Coat Polysaccharide Biosynthesis Protein SpsA, Chain A"/>
    <property type="match status" value="1"/>
</dbReference>
<name>A0A1F8BIR6_9BACT</name>
<dbReference type="EMBL" id="MGHF01000014">
    <property type="protein sequence ID" value="OGM63569.1"/>
    <property type="molecule type" value="Genomic_DNA"/>
</dbReference>
<evidence type="ECO:0000259" key="1">
    <source>
        <dbReference type="Pfam" id="PF00535"/>
    </source>
</evidence>
<dbReference type="AlphaFoldDB" id="A0A1F8BIR6"/>
<feature type="domain" description="Glycosyltransferase 2-like" evidence="1">
    <location>
        <begin position="5"/>
        <end position="92"/>
    </location>
</feature>
<dbReference type="Proteomes" id="UP000177082">
    <property type="component" value="Unassembled WGS sequence"/>
</dbReference>
<evidence type="ECO:0000313" key="2">
    <source>
        <dbReference type="EMBL" id="OGM63569.1"/>
    </source>
</evidence>
<sequence>MNKLSVVLATRNEEENIVRCLESVRHLADEIIVFDEESTDKTVEIAEKFGAKVFVVKHEPIFHKTKQKAIEAASGDWILQLDADEVVTPELSKEIKLVVSRTNNELWEYQKLQKTKYPKSWKLFERHQDVVEALSGKLGKETGEIVAFFVPRRNMFLGKPLIHAGVYPDAVIRLIKKGKAFLPAKSVHEQMVIGGEIAWLFNDLLHNDSPTLNRYISRLNRYTDLHAKEIADKKVPKNVSNLLLYSCYKPTMTFLKLYFRHKGFLDGMYGFVWSALSAWHFPIAYFKYWTGEYNSKK</sequence>
<dbReference type="SUPFAM" id="SSF53448">
    <property type="entry name" value="Nucleotide-diphospho-sugar transferases"/>
    <property type="match status" value="1"/>
</dbReference>
<dbReference type="PANTHER" id="PTHR43630:SF2">
    <property type="entry name" value="GLYCOSYLTRANSFERASE"/>
    <property type="match status" value="1"/>
</dbReference>
<proteinExistence type="predicted"/>
<dbReference type="STRING" id="1802519.A2961_01220"/>
<organism evidence="2 3">
    <name type="scientific">Candidatus Woesebacteria bacterium RIFCSPLOWO2_01_FULL_39_21</name>
    <dbReference type="NCBI Taxonomy" id="1802519"/>
    <lineage>
        <taxon>Bacteria</taxon>
        <taxon>Candidatus Woeseibacteriota</taxon>
    </lineage>
</organism>
<dbReference type="CDD" id="cd02511">
    <property type="entry name" value="Beta4Glucosyltransferase"/>
    <property type="match status" value="1"/>
</dbReference>
<dbReference type="InterPro" id="IPR001173">
    <property type="entry name" value="Glyco_trans_2-like"/>
</dbReference>
<comment type="caution">
    <text evidence="2">The sequence shown here is derived from an EMBL/GenBank/DDBJ whole genome shotgun (WGS) entry which is preliminary data.</text>
</comment>
<gene>
    <name evidence="2" type="ORF">A2961_01220</name>
</gene>
<dbReference type="PANTHER" id="PTHR43630">
    <property type="entry name" value="POLY-BETA-1,6-N-ACETYL-D-GLUCOSAMINE SYNTHASE"/>
    <property type="match status" value="1"/>
</dbReference>
<protein>
    <recommendedName>
        <fullName evidence="1">Glycosyltransferase 2-like domain-containing protein</fullName>
    </recommendedName>
</protein>
<dbReference type="Pfam" id="PF00535">
    <property type="entry name" value="Glycos_transf_2"/>
    <property type="match status" value="1"/>
</dbReference>
<dbReference type="InterPro" id="IPR029044">
    <property type="entry name" value="Nucleotide-diphossugar_trans"/>
</dbReference>
<reference evidence="2 3" key="1">
    <citation type="journal article" date="2016" name="Nat. Commun.">
        <title>Thousands of microbial genomes shed light on interconnected biogeochemical processes in an aquifer system.</title>
        <authorList>
            <person name="Anantharaman K."/>
            <person name="Brown C.T."/>
            <person name="Hug L.A."/>
            <person name="Sharon I."/>
            <person name="Castelle C.J."/>
            <person name="Probst A.J."/>
            <person name="Thomas B.C."/>
            <person name="Singh A."/>
            <person name="Wilkins M.J."/>
            <person name="Karaoz U."/>
            <person name="Brodie E.L."/>
            <person name="Williams K.H."/>
            <person name="Hubbard S.S."/>
            <person name="Banfield J.F."/>
        </authorList>
    </citation>
    <scope>NUCLEOTIDE SEQUENCE [LARGE SCALE GENOMIC DNA]</scope>
</reference>
<evidence type="ECO:0000313" key="3">
    <source>
        <dbReference type="Proteomes" id="UP000177082"/>
    </source>
</evidence>
<accession>A0A1F8BIR6</accession>